<comment type="caution">
    <text evidence="2">The sequence shown here is derived from an EMBL/GenBank/DDBJ whole genome shotgun (WGS) entry which is preliminary data.</text>
</comment>
<feature type="region of interest" description="Disordered" evidence="1">
    <location>
        <begin position="1"/>
        <end position="40"/>
    </location>
</feature>
<accession>A0AAE1B2Y1</accession>
<gene>
    <name evidence="2" type="ORF">RRG08_031599</name>
</gene>
<evidence type="ECO:0000256" key="1">
    <source>
        <dbReference type="SAM" id="MobiDB-lite"/>
    </source>
</evidence>
<proteinExistence type="predicted"/>
<evidence type="ECO:0000313" key="3">
    <source>
        <dbReference type="Proteomes" id="UP001283361"/>
    </source>
</evidence>
<feature type="compositionally biased region" description="Polar residues" evidence="1">
    <location>
        <begin position="1"/>
        <end position="19"/>
    </location>
</feature>
<protein>
    <submittedName>
        <fullName evidence="2">Uncharacterized protein</fullName>
    </submittedName>
</protein>
<name>A0AAE1B2Y1_9GAST</name>
<dbReference type="AlphaFoldDB" id="A0AAE1B2Y1"/>
<organism evidence="2 3">
    <name type="scientific">Elysia crispata</name>
    <name type="common">lettuce slug</name>
    <dbReference type="NCBI Taxonomy" id="231223"/>
    <lineage>
        <taxon>Eukaryota</taxon>
        <taxon>Metazoa</taxon>
        <taxon>Spiralia</taxon>
        <taxon>Lophotrochozoa</taxon>
        <taxon>Mollusca</taxon>
        <taxon>Gastropoda</taxon>
        <taxon>Heterobranchia</taxon>
        <taxon>Euthyneura</taxon>
        <taxon>Panpulmonata</taxon>
        <taxon>Sacoglossa</taxon>
        <taxon>Placobranchoidea</taxon>
        <taxon>Plakobranchidae</taxon>
        <taxon>Elysia</taxon>
    </lineage>
</organism>
<dbReference type="Proteomes" id="UP001283361">
    <property type="component" value="Unassembled WGS sequence"/>
</dbReference>
<sequence length="200" mass="21713">MATWSRKSSSPGTEWTPSHSLMAHASPCSDDLQSRPTGRGTVELRSLGTTWNSRPSRGADSTRRQLRAAITRVPNMVAGKSYVNPGEEEQMLRGLARKERRYSSIRVAARKLCGLFKLNHEEMADETGGRQRSHVIVPGIGRGNVTFSPSMAPAASGLVDPPLSPPVLGRPLLMMLEKAGSLLFGVEGTLMMVKLLGRAY</sequence>
<evidence type="ECO:0000313" key="2">
    <source>
        <dbReference type="EMBL" id="KAK3798588.1"/>
    </source>
</evidence>
<keyword evidence="3" id="KW-1185">Reference proteome</keyword>
<reference evidence="2" key="1">
    <citation type="journal article" date="2023" name="G3 (Bethesda)">
        <title>A reference genome for the long-term kleptoplast-retaining sea slug Elysia crispata morphotype clarki.</title>
        <authorList>
            <person name="Eastman K.E."/>
            <person name="Pendleton A.L."/>
            <person name="Shaikh M.A."/>
            <person name="Suttiyut T."/>
            <person name="Ogas R."/>
            <person name="Tomko P."/>
            <person name="Gavelis G."/>
            <person name="Widhalm J.R."/>
            <person name="Wisecaver J.H."/>
        </authorList>
    </citation>
    <scope>NUCLEOTIDE SEQUENCE</scope>
    <source>
        <strain evidence="2">ECLA1</strain>
    </source>
</reference>
<dbReference type="EMBL" id="JAWDGP010000665">
    <property type="protein sequence ID" value="KAK3798588.1"/>
    <property type="molecule type" value="Genomic_DNA"/>
</dbReference>